<feature type="domain" description="Class II aldolase/adducin N-terminal" evidence="3">
    <location>
        <begin position="8"/>
        <end position="184"/>
    </location>
</feature>
<evidence type="ECO:0000256" key="1">
    <source>
        <dbReference type="ARBA" id="ARBA00022723"/>
    </source>
</evidence>
<dbReference type="GO" id="GO:0008738">
    <property type="term" value="F:L-fuculose-phosphate aldolase activity"/>
    <property type="evidence" value="ECO:0007669"/>
    <property type="project" value="UniProtKB-EC"/>
</dbReference>
<dbReference type="InterPro" id="IPR001303">
    <property type="entry name" value="Aldolase_II/adducin_N"/>
</dbReference>
<dbReference type="GO" id="GO:0005829">
    <property type="term" value="C:cytosol"/>
    <property type="evidence" value="ECO:0007669"/>
    <property type="project" value="TreeGrafter"/>
</dbReference>
<dbReference type="SUPFAM" id="SSF53639">
    <property type="entry name" value="AraD/HMP-PK domain-like"/>
    <property type="match status" value="1"/>
</dbReference>
<gene>
    <name evidence="4" type="ORF">AA81_04375</name>
</gene>
<dbReference type="EMBL" id="JALY01000100">
    <property type="protein sequence ID" value="POZ92986.1"/>
    <property type="molecule type" value="Genomic_DNA"/>
</dbReference>
<keyword evidence="1" id="KW-0479">Metal-binding</keyword>
<keyword evidence="5" id="KW-1185">Reference proteome</keyword>
<dbReference type="SMART" id="SM01007">
    <property type="entry name" value="Aldolase_II"/>
    <property type="match status" value="1"/>
</dbReference>
<dbReference type="InterPro" id="IPR036409">
    <property type="entry name" value="Aldolase_II/adducin_N_sf"/>
</dbReference>
<organism evidence="4 5">
    <name type="scientific">Petrotoga halophila DSM 16923</name>
    <dbReference type="NCBI Taxonomy" id="1122953"/>
    <lineage>
        <taxon>Bacteria</taxon>
        <taxon>Thermotogati</taxon>
        <taxon>Thermotogota</taxon>
        <taxon>Thermotogae</taxon>
        <taxon>Petrotogales</taxon>
        <taxon>Petrotogaceae</taxon>
        <taxon>Petrotoga</taxon>
    </lineage>
</organism>
<dbReference type="GO" id="GO:0046872">
    <property type="term" value="F:metal ion binding"/>
    <property type="evidence" value="ECO:0007669"/>
    <property type="project" value="UniProtKB-KW"/>
</dbReference>
<dbReference type="InterPro" id="IPR050197">
    <property type="entry name" value="Aldolase_class_II_sugar_metab"/>
</dbReference>
<protein>
    <submittedName>
        <fullName evidence="4">Fuculose phosphate aldolase</fullName>
        <ecNumber evidence="4">4.1.2.17</ecNumber>
    </submittedName>
</protein>
<dbReference type="PANTHER" id="PTHR22789">
    <property type="entry name" value="FUCULOSE PHOSPHATE ALDOLASE"/>
    <property type="match status" value="1"/>
</dbReference>
<dbReference type="Gene3D" id="3.40.225.10">
    <property type="entry name" value="Class II aldolase/adducin N-terminal domain"/>
    <property type="match status" value="1"/>
</dbReference>
<dbReference type="AlphaFoldDB" id="A0A2S5EIL1"/>
<evidence type="ECO:0000259" key="3">
    <source>
        <dbReference type="SMART" id="SM01007"/>
    </source>
</evidence>
<comment type="caution">
    <text evidence="4">The sequence shown here is derived from an EMBL/GenBank/DDBJ whole genome shotgun (WGS) entry which is preliminary data.</text>
</comment>
<dbReference type="Pfam" id="PF00596">
    <property type="entry name" value="Aldolase_II"/>
    <property type="match status" value="1"/>
</dbReference>
<reference evidence="4 5" key="1">
    <citation type="submission" date="2014-01" db="EMBL/GenBank/DDBJ databases">
        <title>Comparative genomics of Petrotoga.</title>
        <authorList>
            <person name="Chow K."/>
            <person name="Charchuk R."/>
            <person name="Nesbo C.L."/>
        </authorList>
    </citation>
    <scope>NUCLEOTIDE SEQUENCE [LARGE SCALE GENOMIC DNA]</scope>
    <source>
        <strain evidence="4 5">DSM 16923</strain>
    </source>
</reference>
<name>A0A2S5EIL1_9BACT</name>
<evidence type="ECO:0000256" key="2">
    <source>
        <dbReference type="ARBA" id="ARBA00023239"/>
    </source>
</evidence>
<dbReference type="GO" id="GO:0019323">
    <property type="term" value="P:pentose catabolic process"/>
    <property type="evidence" value="ECO:0007669"/>
    <property type="project" value="TreeGrafter"/>
</dbReference>
<dbReference type="Proteomes" id="UP000236950">
    <property type="component" value="Unassembled WGS sequence"/>
</dbReference>
<dbReference type="NCBIfam" id="NF005302">
    <property type="entry name" value="PRK06833.1"/>
    <property type="match status" value="1"/>
</dbReference>
<evidence type="ECO:0000313" key="4">
    <source>
        <dbReference type="EMBL" id="POZ92986.1"/>
    </source>
</evidence>
<evidence type="ECO:0000313" key="5">
    <source>
        <dbReference type="Proteomes" id="UP000236950"/>
    </source>
</evidence>
<keyword evidence="2 4" id="KW-0456">Lyase</keyword>
<accession>A0A2S5EIL1</accession>
<proteinExistence type="predicted"/>
<dbReference type="EC" id="4.1.2.17" evidence="4"/>
<sequence length="215" mass="24039">MLLAEERKMIAEYGKKLIDSGLTTGTGGNISIFNRDQQLMAITPSGVPYHNISPEDVAVLDLNNNILDSNKKPSSEYEMHKIFYEKRKNVTAVVHTHSVYATTIACLNWELPAVHYLIGYAGSKVPLAKYATFGTKELAKNAYQAMGNYNAVLLANHGLLAVGKDIDWAFNTAEEIEFTCQIYYQTKTIGEPVILSSEEMKKIMEKFDSYGQIQK</sequence>
<dbReference type="PANTHER" id="PTHR22789:SF0">
    <property type="entry name" value="3-OXO-TETRONATE 4-PHOSPHATE DECARBOXYLASE-RELATED"/>
    <property type="match status" value="1"/>
</dbReference>
<dbReference type="RefSeq" id="WP_012208477.1">
    <property type="nucleotide sequence ID" value="NZ_JALY01000100.1"/>
</dbReference>